<dbReference type="Pfam" id="PF14559">
    <property type="entry name" value="TPR_19"/>
    <property type="match status" value="1"/>
</dbReference>
<dbReference type="GO" id="GO:0000127">
    <property type="term" value="C:transcription factor TFIIIC complex"/>
    <property type="evidence" value="ECO:0007669"/>
    <property type="project" value="TreeGrafter"/>
</dbReference>
<dbReference type="SMART" id="SM00028">
    <property type="entry name" value="TPR"/>
    <property type="match status" value="3"/>
</dbReference>
<dbReference type="Gene3D" id="1.25.40.10">
    <property type="entry name" value="Tetratricopeptide repeat domain"/>
    <property type="match status" value="2"/>
</dbReference>
<dbReference type="InterPro" id="IPR019734">
    <property type="entry name" value="TPR_rpt"/>
</dbReference>
<dbReference type="Proteomes" id="UP000050761">
    <property type="component" value="Unassembled WGS sequence"/>
</dbReference>
<accession>A0A3P7T9K1</accession>
<protein>
    <submittedName>
        <fullName evidence="3">TPR_REGION domain-containing protein</fullName>
    </submittedName>
</protein>
<dbReference type="GO" id="GO:0006383">
    <property type="term" value="P:transcription by RNA polymerase III"/>
    <property type="evidence" value="ECO:0007669"/>
    <property type="project" value="InterPro"/>
</dbReference>
<name>A0A3P7T9K1_HELPZ</name>
<dbReference type="InterPro" id="IPR039340">
    <property type="entry name" value="Tfc4/TFIIIC-102/Sfc4"/>
</dbReference>
<dbReference type="AlphaFoldDB" id="A0A3P7T9K1"/>
<gene>
    <name evidence="1" type="ORF">HPBE_LOCUS58</name>
</gene>
<reference evidence="3" key="2">
    <citation type="submission" date="2019-09" db="UniProtKB">
        <authorList>
            <consortium name="WormBaseParasite"/>
        </authorList>
    </citation>
    <scope>IDENTIFICATION</scope>
</reference>
<dbReference type="EMBL" id="UZAH01000032">
    <property type="protein sequence ID" value="VDO18440.1"/>
    <property type="molecule type" value="Genomic_DNA"/>
</dbReference>
<proteinExistence type="predicted"/>
<dbReference type="SUPFAM" id="SSF48452">
    <property type="entry name" value="TPR-like"/>
    <property type="match status" value="2"/>
</dbReference>
<evidence type="ECO:0000313" key="1">
    <source>
        <dbReference type="EMBL" id="VDO18440.1"/>
    </source>
</evidence>
<dbReference type="PANTHER" id="PTHR23082:SF0">
    <property type="entry name" value="GENERAL TRANSCRIPTION FACTOR 3C POLYPEPTIDE 3"/>
    <property type="match status" value="1"/>
</dbReference>
<sequence length="771" mass="89231">MVVATISFFLQGAEGEGDYDRALGQFMRNEIDYDEFMRLTGGQTLEEEMAGDGGGLHSNVALPSEPLLMKVVDFLSKTSSRYGLLAAHLDPRTPAEDWAHWGNESKKLELVEEAAACYGRAVRLDVTNWKYYENRIEMLDLLGIRPLAMRTRLQAAQMIDPSQAGVDFEWFHELIKTVAQYYIAINDEDRAILALEAFVLRSKEFGRTAENQHETLIGMWMAKNKFLEAAKSIFALCDGITATRKSDAFLSYPVSSFDCDICRSPCRMERIQRFQVFLESLQEWNNYCDNAEMWFIYGNTAAVSSRFVHVFADRRRPKCMSFQALKDIPTAMESFEKVLQINPGHVDARINLSGLQQKIGQSDRALETLQDYDLDSCTHLPDERLLIRQADVLFDSQKTDQFIRCCRMLLTPHFYEVHRNQENIGKRRSSKTGFFLSNTLRVAAINAITNTNWEKFVRRLGSAAANERRSFQLHDYCLKLIECLLSKQRYQDMLIVCCYAFLQPRITKSATFQNLLYFCAIKAPCWPVAFEYVRWYHSLTNLPAEFTCSGNYYIHSEIFQTAYQLTLPNTREVLFKRIFNAMNYVFVHSQNVSYHRYVMRTLAKVRGNHALQAISGNNSLITGSYRHALGEYLRVWNQNQKNPLICLLLSLTFTHMACKKDISSRHMIALRALAFMKSYETNRTCKQECYYNIARMFHQMSLTPLAIKFYEKVLAEIPPKVYYMDDEGNEAVRPPEVYDMRRFAAHNLALIYRNSGNDYLARKVYENYLVV</sequence>
<organism evidence="1">
    <name type="scientific">Heligmosomoides polygyrus</name>
    <name type="common">Parasitic roundworm</name>
    <dbReference type="NCBI Taxonomy" id="6339"/>
    <lineage>
        <taxon>Eukaryota</taxon>
        <taxon>Metazoa</taxon>
        <taxon>Ecdysozoa</taxon>
        <taxon>Nematoda</taxon>
        <taxon>Chromadorea</taxon>
        <taxon>Rhabditida</taxon>
        <taxon>Rhabditina</taxon>
        <taxon>Rhabditomorpha</taxon>
        <taxon>Strongyloidea</taxon>
        <taxon>Heligmosomidae</taxon>
        <taxon>Heligmosomoides</taxon>
    </lineage>
</organism>
<dbReference type="PANTHER" id="PTHR23082">
    <property type="entry name" value="TRANSCRIPTION INITIATION FACTOR IIIC TFIIIC , POLYPEPTIDE 3-RELATED"/>
    <property type="match status" value="1"/>
</dbReference>
<reference evidence="1 2" key="1">
    <citation type="submission" date="2018-11" db="EMBL/GenBank/DDBJ databases">
        <authorList>
            <consortium name="Pathogen Informatics"/>
        </authorList>
    </citation>
    <scope>NUCLEOTIDE SEQUENCE [LARGE SCALE GENOMIC DNA]</scope>
</reference>
<evidence type="ECO:0000313" key="2">
    <source>
        <dbReference type="Proteomes" id="UP000050761"/>
    </source>
</evidence>
<dbReference type="WBParaSite" id="HPBE_0000005701-mRNA-1">
    <property type="protein sequence ID" value="HPBE_0000005701-mRNA-1"/>
    <property type="gene ID" value="HPBE_0000005701"/>
</dbReference>
<evidence type="ECO:0000313" key="3">
    <source>
        <dbReference type="WBParaSite" id="HPBE_0000005701-mRNA-1"/>
    </source>
</evidence>
<dbReference type="InterPro" id="IPR011990">
    <property type="entry name" value="TPR-like_helical_dom_sf"/>
</dbReference>
<keyword evidence="2" id="KW-1185">Reference proteome</keyword>
<dbReference type="OrthoDB" id="10256606at2759"/>